<evidence type="ECO:0000313" key="17">
    <source>
        <dbReference type="EMBL" id="BDD09774.1"/>
    </source>
</evidence>
<proteinExistence type="inferred from homology"/>
<dbReference type="GO" id="GO:0006826">
    <property type="term" value="P:iron ion transport"/>
    <property type="evidence" value="ECO:0007669"/>
    <property type="project" value="UniProtKB-KW"/>
</dbReference>
<dbReference type="Gene3D" id="2.40.170.20">
    <property type="entry name" value="TonB-dependent receptor, beta-barrel domain"/>
    <property type="match status" value="1"/>
</dbReference>
<evidence type="ECO:0000256" key="9">
    <source>
        <dbReference type="ARBA" id="ARBA00023136"/>
    </source>
</evidence>
<feature type="chain" id="PRO_5043672734" evidence="14">
    <location>
        <begin position="27"/>
        <end position="1027"/>
    </location>
</feature>
<dbReference type="KEGG" id="fax:FUAX_22060"/>
<dbReference type="Pfam" id="PF07715">
    <property type="entry name" value="Plug"/>
    <property type="match status" value="1"/>
</dbReference>
<evidence type="ECO:0000256" key="12">
    <source>
        <dbReference type="RuleBase" id="RU003357"/>
    </source>
</evidence>
<dbReference type="SUPFAM" id="SSF56935">
    <property type="entry name" value="Porins"/>
    <property type="match status" value="1"/>
</dbReference>
<dbReference type="Gene3D" id="2.170.130.10">
    <property type="entry name" value="TonB-dependent receptor, plug domain"/>
    <property type="match status" value="1"/>
</dbReference>
<evidence type="ECO:0000313" key="18">
    <source>
        <dbReference type="Proteomes" id="UP001348817"/>
    </source>
</evidence>
<evidence type="ECO:0000256" key="8">
    <source>
        <dbReference type="ARBA" id="ARBA00023077"/>
    </source>
</evidence>
<dbReference type="InterPro" id="IPR023997">
    <property type="entry name" value="TonB-dep_OMP_SusC/RagA_CS"/>
</dbReference>
<dbReference type="EMBL" id="AP025314">
    <property type="protein sequence ID" value="BDD09774.1"/>
    <property type="molecule type" value="Genomic_DNA"/>
</dbReference>
<dbReference type="InterPro" id="IPR023996">
    <property type="entry name" value="TonB-dep_OMP_SusC/RagA"/>
</dbReference>
<dbReference type="NCBIfam" id="TIGR04056">
    <property type="entry name" value="OMP_RagA_SusC"/>
    <property type="match status" value="1"/>
</dbReference>
<keyword evidence="5 11" id="KW-0812">Transmembrane</keyword>
<dbReference type="RefSeq" id="WP_338391367.1">
    <property type="nucleotide sequence ID" value="NZ_AP025314.1"/>
</dbReference>
<feature type="region of interest" description="Disordered" evidence="13">
    <location>
        <begin position="286"/>
        <end position="306"/>
    </location>
</feature>
<dbReference type="NCBIfam" id="TIGR04057">
    <property type="entry name" value="SusC_RagA_signa"/>
    <property type="match status" value="1"/>
</dbReference>
<evidence type="ECO:0000256" key="10">
    <source>
        <dbReference type="ARBA" id="ARBA00023237"/>
    </source>
</evidence>
<dbReference type="GO" id="GO:0009279">
    <property type="term" value="C:cell outer membrane"/>
    <property type="evidence" value="ECO:0007669"/>
    <property type="project" value="UniProtKB-SubCell"/>
</dbReference>
<dbReference type="PANTHER" id="PTHR32552">
    <property type="entry name" value="FERRICHROME IRON RECEPTOR-RELATED"/>
    <property type="match status" value="1"/>
</dbReference>
<dbReference type="InterPro" id="IPR000531">
    <property type="entry name" value="Beta-barrel_TonB"/>
</dbReference>
<keyword evidence="4" id="KW-0410">Iron transport</keyword>
<evidence type="ECO:0000256" key="1">
    <source>
        <dbReference type="ARBA" id="ARBA00004571"/>
    </source>
</evidence>
<dbReference type="PANTHER" id="PTHR32552:SF81">
    <property type="entry name" value="TONB-DEPENDENT OUTER MEMBRANE RECEPTOR"/>
    <property type="match status" value="1"/>
</dbReference>
<dbReference type="FunFam" id="2.170.130.10:FF:000008">
    <property type="entry name" value="SusC/RagA family TonB-linked outer membrane protein"/>
    <property type="match status" value="1"/>
</dbReference>
<dbReference type="InterPro" id="IPR036942">
    <property type="entry name" value="Beta-barrel_TonB_sf"/>
</dbReference>
<dbReference type="InterPro" id="IPR008969">
    <property type="entry name" value="CarboxyPept-like_regulatory"/>
</dbReference>
<keyword evidence="14" id="KW-0732">Signal</keyword>
<dbReference type="PROSITE" id="PS52016">
    <property type="entry name" value="TONB_DEPENDENT_REC_3"/>
    <property type="match status" value="1"/>
</dbReference>
<accession>A0AAU9CTK7</accession>
<feature type="domain" description="TonB-dependent receptor-like beta-barrel" evidence="15">
    <location>
        <begin position="424"/>
        <end position="963"/>
    </location>
</feature>
<name>A0AAU9CTK7_9BACT</name>
<evidence type="ECO:0000259" key="16">
    <source>
        <dbReference type="Pfam" id="PF07715"/>
    </source>
</evidence>
<keyword evidence="2 11" id="KW-0813">Transport</keyword>
<gene>
    <name evidence="17" type="ORF">FUAX_22060</name>
</gene>
<evidence type="ECO:0000256" key="14">
    <source>
        <dbReference type="SAM" id="SignalP"/>
    </source>
</evidence>
<evidence type="ECO:0000256" key="7">
    <source>
        <dbReference type="ARBA" id="ARBA00023065"/>
    </source>
</evidence>
<dbReference type="InterPro" id="IPR039426">
    <property type="entry name" value="TonB-dep_rcpt-like"/>
</dbReference>
<comment type="similarity">
    <text evidence="11 12">Belongs to the TonB-dependent receptor family.</text>
</comment>
<keyword evidence="10 11" id="KW-0998">Cell outer membrane</keyword>
<reference evidence="17 18" key="1">
    <citation type="submission" date="2021-12" db="EMBL/GenBank/DDBJ databases">
        <title>Genome sequencing of bacteria with rrn-lacking chromosome and rrn-plasmid.</title>
        <authorList>
            <person name="Anda M."/>
            <person name="Iwasaki W."/>
        </authorList>
    </citation>
    <scope>NUCLEOTIDE SEQUENCE [LARGE SCALE GENOMIC DNA]</scope>
    <source>
        <strain evidence="17 18">DSM 100852</strain>
    </source>
</reference>
<dbReference type="InterPro" id="IPR012910">
    <property type="entry name" value="Plug_dom"/>
</dbReference>
<dbReference type="AlphaFoldDB" id="A0AAU9CTK7"/>
<evidence type="ECO:0000256" key="4">
    <source>
        <dbReference type="ARBA" id="ARBA00022496"/>
    </source>
</evidence>
<evidence type="ECO:0000256" key="11">
    <source>
        <dbReference type="PROSITE-ProRule" id="PRU01360"/>
    </source>
</evidence>
<evidence type="ECO:0000256" key="5">
    <source>
        <dbReference type="ARBA" id="ARBA00022692"/>
    </source>
</evidence>
<dbReference type="Proteomes" id="UP001348817">
    <property type="component" value="Chromosome"/>
</dbReference>
<evidence type="ECO:0000259" key="15">
    <source>
        <dbReference type="Pfam" id="PF00593"/>
    </source>
</evidence>
<keyword evidence="9 11" id="KW-0472">Membrane</keyword>
<keyword evidence="3 11" id="KW-1134">Transmembrane beta strand</keyword>
<dbReference type="Pfam" id="PF00593">
    <property type="entry name" value="TonB_dep_Rec_b-barrel"/>
    <property type="match status" value="1"/>
</dbReference>
<feature type="domain" description="TonB-dependent receptor plug" evidence="16">
    <location>
        <begin position="119"/>
        <end position="239"/>
    </location>
</feature>
<dbReference type="InterPro" id="IPR037066">
    <property type="entry name" value="Plug_dom_sf"/>
</dbReference>
<evidence type="ECO:0000256" key="6">
    <source>
        <dbReference type="ARBA" id="ARBA00023004"/>
    </source>
</evidence>
<feature type="signal peptide" evidence="14">
    <location>
        <begin position="1"/>
        <end position="26"/>
    </location>
</feature>
<organism evidence="17 18">
    <name type="scientific">Fulvitalea axinellae</name>
    <dbReference type="NCBI Taxonomy" id="1182444"/>
    <lineage>
        <taxon>Bacteria</taxon>
        <taxon>Pseudomonadati</taxon>
        <taxon>Bacteroidota</taxon>
        <taxon>Cytophagia</taxon>
        <taxon>Cytophagales</taxon>
        <taxon>Persicobacteraceae</taxon>
        <taxon>Fulvitalea</taxon>
    </lineage>
</organism>
<comment type="subcellular location">
    <subcellularLocation>
        <location evidence="1 11">Cell outer membrane</location>
        <topology evidence="1 11">Multi-pass membrane protein</topology>
    </subcellularLocation>
</comment>
<keyword evidence="6" id="KW-0408">Iron</keyword>
<keyword evidence="8 12" id="KW-0798">TonB box</keyword>
<evidence type="ECO:0000256" key="2">
    <source>
        <dbReference type="ARBA" id="ARBA00022448"/>
    </source>
</evidence>
<evidence type="ECO:0000256" key="13">
    <source>
        <dbReference type="SAM" id="MobiDB-lite"/>
    </source>
</evidence>
<keyword evidence="7" id="KW-0406">Ion transport</keyword>
<evidence type="ECO:0000256" key="3">
    <source>
        <dbReference type="ARBA" id="ARBA00022452"/>
    </source>
</evidence>
<protein>
    <submittedName>
        <fullName evidence="17">SusC/RagA family TonB-linked outer membrane protein</fullName>
    </submittedName>
</protein>
<dbReference type="Pfam" id="PF13715">
    <property type="entry name" value="CarbopepD_reg_2"/>
    <property type="match status" value="1"/>
</dbReference>
<dbReference type="Gene3D" id="2.60.40.1120">
    <property type="entry name" value="Carboxypeptidase-like, regulatory domain"/>
    <property type="match status" value="1"/>
</dbReference>
<sequence>MRQVYLLFKPFLLTALMLFMAVASYAQTRMVTGKVISAEDNEGIPGVSVVIKAKGTGVATDFDGNFKVEAQAGDVLVFSFVGFSSQEITVGSQSALTVKLESDVKALDEVVVVGYGVQKKRDVAGAIAKVDAQALTATPTPSFEQALQGKASGVQIIQGSGMAGSGSVVRIRGVASISGGGDPLYVVDGVPISQDNTAKIGFMNTNPLSTINPNDIESVEVLKDAASAAIYGARGANGVIIITTKRGKGGKPSFNYSAKVGVSKPTELPELLNGAEWLQMRQDAWENDGNTGAAPIPGKTNPNSTPEERLAAFKQAQGVDTDWLDLVTRTGFNQEHNFSGSVGTDDVQVYAGISYKNTESYIEGSGFDRFSGRVNLDWKVIDDLKIGFTSSLARSETRLVAPPWDYGWKAGLGGAMSGALPIYPVYDADGNYDISNGDNSMLINEYLNWKTVETRTINNVTFTYTPIKNLTVMAMGGFDYSRLNEQKDRPKELFAGQDNARDQYFDGKRDIYNYTGTVTASYLLELNSNHRFNFLLGAETQKQTTKYKNFSEQYVVDDATGDGQWEETGRTKAADDTWSFLSYFGRVNYTIKDRYIFQGVMRADASSKFGKNNRWGFFPSASAAWVVSEEDFLKNSDIISFLKLRSSYGRTGNSNIPYDSRFGTYYNQPGGNPGYNGDGNIITPENRSNPDLKWEVLDSYDLGLELNFFNDRVQTEVAYYYKKTSDALLKVVPAASSGQGPAYVKNIAEIENQGWEFSLKTTNIDGPFKWTTDFNIAINNNEVLDLGGISPDLIEGGTNDTRVEEGQPIGSNFLVRYVGVDPEDGLPIWLDKDGVETKEFDLDNRVFAGSVTPDFTGGITNKFMYKNFDLEVLFTFSKGGNIYGNSDKRQSSFMTDWNVRKDLADYWTGPGDTDARYPRPTLEGYEGVTDAWQYNSTMFLYDASFLRLRNVTLGYTFPASMLKRIGLGNARVYMTGVNLLTFTKYPGGDPEIARDFDNPADRNMSSNVTFLTAPQEKSFIFGVNVSF</sequence>
<dbReference type="SUPFAM" id="SSF49464">
    <property type="entry name" value="Carboxypeptidase regulatory domain-like"/>
    <property type="match status" value="1"/>
</dbReference>
<keyword evidence="18" id="KW-1185">Reference proteome</keyword>